<evidence type="ECO:0000256" key="1">
    <source>
        <dbReference type="SAM" id="MobiDB-lite"/>
    </source>
</evidence>
<keyword evidence="4" id="KW-0378">Hydrolase</keyword>
<dbReference type="EMBL" id="FNTI01000001">
    <property type="protein sequence ID" value="SED24204.1"/>
    <property type="molecule type" value="Genomic_DNA"/>
</dbReference>
<keyword evidence="2" id="KW-1133">Transmembrane helix</keyword>
<dbReference type="OrthoDB" id="4378831at2"/>
<evidence type="ECO:0000313" key="4">
    <source>
        <dbReference type="EMBL" id="SED24204.1"/>
    </source>
</evidence>
<keyword evidence="2" id="KW-0472">Membrane</keyword>
<proteinExistence type="predicted"/>
<evidence type="ECO:0000256" key="2">
    <source>
        <dbReference type="SAM" id="Phobius"/>
    </source>
</evidence>
<evidence type="ECO:0000259" key="3">
    <source>
        <dbReference type="Pfam" id="PF09994"/>
    </source>
</evidence>
<accession>A0A1H4Z456</accession>
<reference evidence="4 5" key="1">
    <citation type="submission" date="2016-10" db="EMBL/GenBank/DDBJ databases">
        <authorList>
            <person name="de Groot N.N."/>
        </authorList>
    </citation>
    <scope>NUCLEOTIDE SEQUENCE [LARGE SCALE GENOMIC DNA]</scope>
    <source>
        <strain evidence="4 5">GAS522</strain>
    </source>
</reference>
<sequence>MGRKIILLSDGTGNSAAKVWRTNVWRTFEALDLSGNDQVALYDDGVGTSSFKPMAILGGAFGLGLRRNVIALYKFACRNYHDSEDELFGFGFSRGAFTIRIVIGLIVSQGLVKADSEAELDSLAKAAYRAYRRARYKHLKLERPYQAIRNLFPPHYPPKEVRKHVKIRFVGVWDTVAAYGMPISEMTAGIHKYLWPIELPDDHRPHPDIMRACQALALDEERTTFHPQLWDESDEESGGKTVDPQGRRFIKDERVSQVWFAGVHTNVGGGYPDDALAYIPFVWMITEAQRCGLRFKSDYANQPDKPDLMRADPDTFKNAISKRDKDGRLYDPRKGLGGYYRYGPRKLVPHFYRESKKEEDDEIEVQRAKIHESVFRRIDNHAQAYAPVGLPPFYDVVKEDGEIVSPDQFRIAPDREPFETRTEGAQRALAQEHVWNWVWARRIAYFATVGATVWLLMFPLLSSAQKVDELTSPFRWASDLVRFLGSFLPNFASTWTDGYARAPEWFLVMAGLVTGLLFLSSKIASRTSSVMASIWGKTSHAPTGLPDNFVYRLRSNRFYIGFHEGLKRKIAPAFFAVMFVYLAAGLVSHLLFDVLDVAGATCEGSKPPLVELKEPGPNTDPKDTKSNPVDFGPSDLCVPTGIMLTRGAHYRATIVPVEPVQAWSNGLTHYDFPIGGFPTIAPPPWYIRLYYSLLLPFRREFNHDWFRIVLRFGEVGGEETFYDPDPTDPVIQFPFRPTRDGELFVFVNDAVIGIPGLYRAFYRNNTGTARLTIERLKGR</sequence>
<dbReference type="Pfam" id="PF09994">
    <property type="entry name" value="T6SS_Tle1-like_cat"/>
    <property type="match status" value="1"/>
</dbReference>
<dbReference type="Proteomes" id="UP000183208">
    <property type="component" value="Unassembled WGS sequence"/>
</dbReference>
<evidence type="ECO:0000313" key="5">
    <source>
        <dbReference type="Proteomes" id="UP000183208"/>
    </source>
</evidence>
<dbReference type="InterPro" id="IPR018712">
    <property type="entry name" value="Tle1-like_cat"/>
</dbReference>
<dbReference type="GO" id="GO:0016787">
    <property type="term" value="F:hydrolase activity"/>
    <property type="evidence" value="ECO:0007669"/>
    <property type="project" value="UniProtKB-KW"/>
</dbReference>
<dbReference type="AlphaFoldDB" id="A0A1H4Z456"/>
<keyword evidence="2" id="KW-0812">Transmembrane</keyword>
<dbReference type="RefSeq" id="WP_083387601.1">
    <property type="nucleotide sequence ID" value="NZ_FNTI01000001.1"/>
</dbReference>
<feature type="region of interest" description="Disordered" evidence="1">
    <location>
        <begin position="608"/>
        <end position="630"/>
    </location>
</feature>
<gene>
    <name evidence="4" type="ORF">SAMN05444171_3555</name>
</gene>
<dbReference type="PANTHER" id="PTHR33840:SF1">
    <property type="entry name" value="TLE1 PHOSPHOLIPASE DOMAIN-CONTAINING PROTEIN"/>
    <property type="match status" value="1"/>
</dbReference>
<organism evidence="4 5">
    <name type="scientific">Bradyrhizobium lablabi</name>
    <dbReference type="NCBI Taxonomy" id="722472"/>
    <lineage>
        <taxon>Bacteria</taxon>
        <taxon>Pseudomonadati</taxon>
        <taxon>Pseudomonadota</taxon>
        <taxon>Alphaproteobacteria</taxon>
        <taxon>Hyphomicrobiales</taxon>
        <taxon>Nitrobacteraceae</taxon>
        <taxon>Bradyrhizobium</taxon>
    </lineage>
</organism>
<feature type="transmembrane region" description="Helical" evidence="2">
    <location>
        <begin position="570"/>
        <end position="592"/>
    </location>
</feature>
<feature type="domain" description="T6SS Phospholipase effector Tle1-like catalytic" evidence="3">
    <location>
        <begin position="3"/>
        <end position="287"/>
    </location>
</feature>
<protein>
    <submittedName>
        <fullName evidence="4">Uncharacterized alpha/beta hydrolase domain</fullName>
    </submittedName>
</protein>
<dbReference type="PANTHER" id="PTHR33840">
    <property type="match status" value="1"/>
</dbReference>
<name>A0A1H4Z456_9BRAD</name>